<dbReference type="Gramene" id="CDF40186">
    <property type="protein sequence ID" value="CDF40186"/>
    <property type="gene ID" value="CHC_T00000678001"/>
</dbReference>
<dbReference type="RefSeq" id="XP_005710480.1">
    <property type="nucleotide sequence ID" value="XM_005710423.1"/>
</dbReference>
<reference evidence="2" key="1">
    <citation type="journal article" date="2013" name="Proc. Natl. Acad. Sci. U.S.A.">
        <title>Genome structure and metabolic features in the red seaweed Chondrus crispus shed light on evolution of the Archaeplastida.</title>
        <authorList>
            <person name="Collen J."/>
            <person name="Porcel B."/>
            <person name="Carre W."/>
            <person name="Ball S.G."/>
            <person name="Chaparro C."/>
            <person name="Tonon T."/>
            <person name="Barbeyron T."/>
            <person name="Michel G."/>
            <person name="Noel B."/>
            <person name="Valentin K."/>
            <person name="Elias M."/>
            <person name="Artiguenave F."/>
            <person name="Arun A."/>
            <person name="Aury J.M."/>
            <person name="Barbosa-Neto J.F."/>
            <person name="Bothwell J.H."/>
            <person name="Bouget F.Y."/>
            <person name="Brillet L."/>
            <person name="Cabello-Hurtado F."/>
            <person name="Capella-Gutierrez S."/>
            <person name="Charrier B."/>
            <person name="Cladiere L."/>
            <person name="Cock J.M."/>
            <person name="Coelho S.M."/>
            <person name="Colleoni C."/>
            <person name="Czjzek M."/>
            <person name="Da Silva C."/>
            <person name="Delage L."/>
            <person name="Denoeud F."/>
            <person name="Deschamps P."/>
            <person name="Dittami S.M."/>
            <person name="Gabaldon T."/>
            <person name="Gachon C.M."/>
            <person name="Groisillier A."/>
            <person name="Herve C."/>
            <person name="Jabbari K."/>
            <person name="Katinka M."/>
            <person name="Kloareg B."/>
            <person name="Kowalczyk N."/>
            <person name="Labadie K."/>
            <person name="Leblanc C."/>
            <person name="Lopez P.J."/>
            <person name="McLachlan D.H."/>
            <person name="Meslet-Cladiere L."/>
            <person name="Moustafa A."/>
            <person name="Nehr Z."/>
            <person name="Nyvall Collen P."/>
            <person name="Panaud O."/>
            <person name="Partensky F."/>
            <person name="Poulain J."/>
            <person name="Rensing S.A."/>
            <person name="Rousvoal S."/>
            <person name="Samson G."/>
            <person name="Symeonidi A."/>
            <person name="Weissenbach J."/>
            <person name="Zambounis A."/>
            <person name="Wincker P."/>
            <person name="Boyen C."/>
        </authorList>
    </citation>
    <scope>NUCLEOTIDE SEQUENCE [LARGE SCALE GENOMIC DNA]</scope>
    <source>
        <strain evidence="2">cv. Stackhouse</strain>
    </source>
</reference>
<evidence type="ECO:0000313" key="2">
    <source>
        <dbReference type="Proteomes" id="UP000012073"/>
    </source>
</evidence>
<evidence type="ECO:0000313" key="1">
    <source>
        <dbReference type="EMBL" id="CDF40186.1"/>
    </source>
</evidence>
<accession>R7QRQ6</accession>
<organism evidence="1 2">
    <name type="scientific">Chondrus crispus</name>
    <name type="common">Carrageen Irish moss</name>
    <name type="synonym">Polymorpha crispa</name>
    <dbReference type="NCBI Taxonomy" id="2769"/>
    <lineage>
        <taxon>Eukaryota</taxon>
        <taxon>Rhodophyta</taxon>
        <taxon>Florideophyceae</taxon>
        <taxon>Rhodymeniophycidae</taxon>
        <taxon>Gigartinales</taxon>
        <taxon>Gigartinaceae</taxon>
        <taxon>Chondrus</taxon>
    </lineage>
</organism>
<protein>
    <submittedName>
        <fullName evidence="1">Uncharacterized protein</fullName>
    </submittedName>
</protein>
<sequence length="53" mass="6168">MEQSLDGLQIHAAWKVQQRLLAHALRLGMAEEWTPSEDMSTAWSRRVAHETFF</sequence>
<gene>
    <name evidence="1" type="ORF">CHC_T00000678001</name>
</gene>
<keyword evidence="2" id="KW-1185">Reference proteome</keyword>
<dbReference type="Proteomes" id="UP000012073">
    <property type="component" value="Unassembled WGS sequence"/>
</dbReference>
<proteinExistence type="predicted"/>
<dbReference type="AlphaFoldDB" id="R7QRQ6"/>
<dbReference type="GeneID" id="17318197"/>
<dbReference type="EMBL" id="HG002137">
    <property type="protein sequence ID" value="CDF40186.1"/>
    <property type="molecule type" value="Genomic_DNA"/>
</dbReference>
<dbReference type="KEGG" id="ccp:CHC_T00000678001"/>
<name>R7QRQ6_CHOCR</name>